<accession>A0ABW2V471</accession>
<keyword evidence="1" id="KW-1133">Transmembrane helix</keyword>
<proteinExistence type="predicted"/>
<dbReference type="Gene3D" id="3.40.30.10">
    <property type="entry name" value="Glutaredoxin"/>
    <property type="match status" value="1"/>
</dbReference>
<gene>
    <name evidence="4" type="ORF">ACFQWB_05435</name>
</gene>
<dbReference type="Proteomes" id="UP001596528">
    <property type="component" value="Unassembled WGS sequence"/>
</dbReference>
<name>A0ABW2V471_9BACL</name>
<dbReference type="EMBL" id="JBHTGQ010000012">
    <property type="protein sequence ID" value="MFC7749387.1"/>
    <property type="molecule type" value="Genomic_DNA"/>
</dbReference>
<evidence type="ECO:0000259" key="2">
    <source>
        <dbReference type="Pfam" id="PF09822"/>
    </source>
</evidence>
<evidence type="ECO:0000313" key="4">
    <source>
        <dbReference type="EMBL" id="MFC7749387.1"/>
    </source>
</evidence>
<dbReference type="RefSeq" id="WP_138790500.1">
    <property type="nucleotide sequence ID" value="NZ_JBHTGQ010000012.1"/>
</dbReference>
<keyword evidence="5" id="KW-1185">Reference proteome</keyword>
<protein>
    <submittedName>
        <fullName evidence="4">GldG family protein</fullName>
    </submittedName>
</protein>
<feature type="domain" description="ABC-type uncharacterised transport system" evidence="2">
    <location>
        <begin position="165"/>
        <end position="276"/>
    </location>
</feature>
<sequence>MNKWIRGTNSAVLSIAVIVLFILSTLFLNSKTGLQWDLTANKRNTLSEKTISTLAGLKQEVKALAFHDDRSSIPTQVRDLFQEYAKRSDKFKYEEINASQDPTTTRNYEVTSSGTIVLDMNGKRQKLTIYDMFGNQTQSGSYQFTGEEKLTQALVQLTSEKQYPVYFLSGHGELAYSELSELRSALEGDNYVVKELNLVREGKVPDDAKALFLLGPQNDLSEAEANLLKEYVKGEGKLYVAIEYAPTLAEWKHLPSLLKDLGITSQNAIVLEPQRALANMPFAIVPQYGYHESVQPLEDKNVVTILPTGIGLKSETTESGYTASSIIRTTSSAYGKSDLSKFASGRVSASDIQKQEGDLTGPFDLGYAVSTSEGKPKAVVMGSASFLHDQFIGEQANKNLALNTSAWLQENKELITITPKEETIQQAYLLPNQANWIFYGTVILYPALFLVIGGLLWWRRRRG</sequence>
<feature type="domain" description="DUF7088" evidence="3">
    <location>
        <begin position="41"/>
        <end position="113"/>
    </location>
</feature>
<evidence type="ECO:0000256" key="1">
    <source>
        <dbReference type="SAM" id="Phobius"/>
    </source>
</evidence>
<feature type="transmembrane region" description="Helical" evidence="1">
    <location>
        <begin position="436"/>
        <end position="458"/>
    </location>
</feature>
<dbReference type="Pfam" id="PF09822">
    <property type="entry name" value="ABC_transp_aux"/>
    <property type="match status" value="1"/>
</dbReference>
<comment type="caution">
    <text evidence="4">The sequence shown here is derived from an EMBL/GenBank/DDBJ whole genome shotgun (WGS) entry which is preliminary data.</text>
</comment>
<evidence type="ECO:0000259" key="3">
    <source>
        <dbReference type="Pfam" id="PF23357"/>
    </source>
</evidence>
<keyword evidence="1" id="KW-0812">Transmembrane</keyword>
<dbReference type="InterPro" id="IPR055396">
    <property type="entry name" value="DUF7088"/>
</dbReference>
<keyword evidence="1" id="KW-0472">Membrane</keyword>
<dbReference type="InterPro" id="IPR019196">
    <property type="entry name" value="ABC_transp_unknown"/>
</dbReference>
<organism evidence="4 5">
    <name type="scientific">Paenibacillus thermoaerophilus</name>
    <dbReference type="NCBI Taxonomy" id="1215385"/>
    <lineage>
        <taxon>Bacteria</taxon>
        <taxon>Bacillati</taxon>
        <taxon>Bacillota</taxon>
        <taxon>Bacilli</taxon>
        <taxon>Bacillales</taxon>
        <taxon>Paenibacillaceae</taxon>
        <taxon>Paenibacillus</taxon>
    </lineage>
</organism>
<dbReference type="Pfam" id="PF23357">
    <property type="entry name" value="DUF7088"/>
    <property type="match status" value="1"/>
</dbReference>
<reference evidence="5" key="1">
    <citation type="journal article" date="2019" name="Int. J. Syst. Evol. Microbiol.">
        <title>The Global Catalogue of Microorganisms (GCM) 10K type strain sequencing project: providing services to taxonomists for standard genome sequencing and annotation.</title>
        <authorList>
            <consortium name="The Broad Institute Genomics Platform"/>
            <consortium name="The Broad Institute Genome Sequencing Center for Infectious Disease"/>
            <person name="Wu L."/>
            <person name="Ma J."/>
        </authorList>
    </citation>
    <scope>NUCLEOTIDE SEQUENCE [LARGE SCALE GENOMIC DNA]</scope>
    <source>
        <strain evidence="5">JCM 18657</strain>
    </source>
</reference>
<evidence type="ECO:0000313" key="5">
    <source>
        <dbReference type="Proteomes" id="UP001596528"/>
    </source>
</evidence>